<protein>
    <submittedName>
        <fullName evidence="1">Uncharacterized protein</fullName>
    </submittedName>
</protein>
<dbReference type="Proteomes" id="UP000199663">
    <property type="component" value="Unassembled WGS sequence"/>
</dbReference>
<organism evidence="1 2">
    <name type="scientific">Rhodonellum ikkaensis</name>
    <dbReference type="NCBI Taxonomy" id="336829"/>
    <lineage>
        <taxon>Bacteria</taxon>
        <taxon>Pseudomonadati</taxon>
        <taxon>Bacteroidota</taxon>
        <taxon>Cytophagia</taxon>
        <taxon>Cytophagales</taxon>
        <taxon>Cytophagaceae</taxon>
        <taxon>Rhodonellum</taxon>
    </lineage>
</organism>
<sequence length="32" mass="3762">MLLTVLVKFFLIGFSENWTGFILEDLNSGFYF</sequence>
<gene>
    <name evidence="1" type="ORF">SAMN05444412_11632</name>
</gene>
<keyword evidence="2" id="KW-1185">Reference proteome</keyword>
<proteinExistence type="predicted"/>
<name>A0A1H3TBB1_9BACT</name>
<dbReference type="EMBL" id="FNQC01000016">
    <property type="protein sequence ID" value="SDZ47227.1"/>
    <property type="molecule type" value="Genomic_DNA"/>
</dbReference>
<comment type="caution">
    <text evidence="1">The sequence shown here is derived from an EMBL/GenBank/DDBJ whole genome shotgun (WGS) entry which is preliminary data.</text>
</comment>
<accession>A0A1H3TBB1</accession>
<evidence type="ECO:0000313" key="2">
    <source>
        <dbReference type="Proteomes" id="UP000199663"/>
    </source>
</evidence>
<reference evidence="1 2" key="1">
    <citation type="submission" date="2016-10" db="EMBL/GenBank/DDBJ databases">
        <authorList>
            <person name="Varghese N."/>
            <person name="Submissions S."/>
        </authorList>
    </citation>
    <scope>NUCLEOTIDE SEQUENCE [LARGE SCALE GENOMIC DNA]</scope>
    <source>
        <strain evidence="1 2">DSM 17997</strain>
    </source>
</reference>
<evidence type="ECO:0000313" key="1">
    <source>
        <dbReference type="EMBL" id="SDZ47227.1"/>
    </source>
</evidence>